<evidence type="ECO:0000313" key="4">
    <source>
        <dbReference type="Proteomes" id="UP000495940"/>
    </source>
</evidence>
<name>A0A6G5RGB6_9ACTN</name>
<dbReference type="InterPro" id="IPR010359">
    <property type="entry name" value="IrrE_HExxH"/>
</dbReference>
<feature type="domain" description="IrrE N-terminal-like" evidence="2">
    <location>
        <begin position="75"/>
        <end position="134"/>
    </location>
</feature>
<dbReference type="Gene3D" id="1.10.10.2910">
    <property type="match status" value="1"/>
</dbReference>
<dbReference type="EMBL" id="CP021978">
    <property type="protein sequence ID" value="QCD57165.1"/>
    <property type="molecule type" value="Genomic_DNA"/>
</dbReference>
<reference evidence="3 4" key="1">
    <citation type="submission" date="2017-06" db="EMBL/GenBank/DDBJ databases">
        <title>Complete Genome Sequence of Streptomyces hawaiiensis NRRL 15010 and insights into acyldepsipeptides biosynthesis.</title>
        <authorList>
            <person name="Mariita R.M."/>
            <person name="Sello J.K."/>
        </authorList>
    </citation>
    <scope>NUCLEOTIDE SEQUENCE [LARGE SCALE GENOMIC DNA]</scope>
    <source>
        <strain evidence="3 4">ATCC 12236</strain>
    </source>
</reference>
<proteinExistence type="predicted"/>
<organism evidence="3 4">
    <name type="scientific">Streptomyces hawaiiensis</name>
    <dbReference type="NCBI Taxonomy" id="67305"/>
    <lineage>
        <taxon>Bacteria</taxon>
        <taxon>Bacillati</taxon>
        <taxon>Actinomycetota</taxon>
        <taxon>Actinomycetes</taxon>
        <taxon>Kitasatosporales</taxon>
        <taxon>Streptomycetaceae</taxon>
        <taxon>Streptomyces</taxon>
    </lineage>
</organism>
<evidence type="ECO:0000313" key="3">
    <source>
        <dbReference type="EMBL" id="QCD57165.1"/>
    </source>
</evidence>
<feature type="region of interest" description="Disordered" evidence="1">
    <location>
        <begin position="1"/>
        <end position="43"/>
    </location>
</feature>
<dbReference type="KEGG" id="shaw:CEB94_21700"/>
<dbReference type="Pfam" id="PF06114">
    <property type="entry name" value="Peptidase_M78"/>
    <property type="match status" value="1"/>
</dbReference>
<evidence type="ECO:0000259" key="2">
    <source>
        <dbReference type="Pfam" id="PF06114"/>
    </source>
</evidence>
<sequence>MQTSSWPWCDEVSRKATEDGAQTDCQGADPQQKPSAGATRMGWIPGGGVAVPVDEPSGRHAPAHRRRAMRDCPEVDAFSFWDGEIPFVLLSTEKTAERGRFDAAHELGHLVLHGEEQMPHGPQAEAEAHRFAAAGALAE</sequence>
<dbReference type="Proteomes" id="UP000495940">
    <property type="component" value="Chromosome"/>
</dbReference>
<dbReference type="PANTHER" id="PTHR43236:SF1">
    <property type="entry name" value="BLL7220 PROTEIN"/>
    <property type="match status" value="1"/>
</dbReference>
<dbReference type="InterPro" id="IPR052345">
    <property type="entry name" value="Rad_response_metalloprotease"/>
</dbReference>
<dbReference type="AlphaFoldDB" id="A0A6G5RGB6"/>
<evidence type="ECO:0000256" key="1">
    <source>
        <dbReference type="SAM" id="MobiDB-lite"/>
    </source>
</evidence>
<dbReference type="PANTHER" id="PTHR43236">
    <property type="entry name" value="ANTITOXIN HIGA1"/>
    <property type="match status" value="1"/>
</dbReference>
<gene>
    <name evidence="3" type="ORF">CEB94_21700</name>
</gene>
<accession>A0A6G5RGB6</accession>
<protein>
    <recommendedName>
        <fullName evidence="2">IrrE N-terminal-like domain-containing protein</fullName>
    </recommendedName>
</protein>
<keyword evidence="4" id="KW-1185">Reference proteome</keyword>